<protein>
    <recommendedName>
        <fullName evidence="9">Nab2-like CCCH zinc finger domain-containing protein</fullName>
    </recommendedName>
</protein>
<feature type="compositionally biased region" description="Polar residues" evidence="8">
    <location>
        <begin position="279"/>
        <end position="294"/>
    </location>
</feature>
<dbReference type="AlphaFoldDB" id="A0A9P9IFG6"/>
<dbReference type="GO" id="GO:0008143">
    <property type="term" value="F:poly(A) binding"/>
    <property type="evidence" value="ECO:0007669"/>
    <property type="project" value="InterPro"/>
</dbReference>
<feature type="compositionally biased region" description="Basic and acidic residues" evidence="8">
    <location>
        <begin position="300"/>
        <end position="309"/>
    </location>
</feature>
<dbReference type="GO" id="GO:0005634">
    <property type="term" value="C:nucleus"/>
    <property type="evidence" value="ECO:0007669"/>
    <property type="project" value="UniProtKB-SubCell"/>
</dbReference>
<dbReference type="OrthoDB" id="438553at2759"/>
<accession>A0A9P9IFG6</accession>
<evidence type="ECO:0000256" key="4">
    <source>
        <dbReference type="ARBA" id="ARBA00022737"/>
    </source>
</evidence>
<evidence type="ECO:0000259" key="9">
    <source>
        <dbReference type="Pfam" id="PF22683"/>
    </source>
</evidence>
<dbReference type="Proteomes" id="UP000700596">
    <property type="component" value="Unassembled WGS sequence"/>
</dbReference>
<evidence type="ECO:0000256" key="2">
    <source>
        <dbReference type="ARBA" id="ARBA00008423"/>
    </source>
</evidence>
<feature type="region of interest" description="Disordered" evidence="8">
    <location>
        <begin position="176"/>
        <end position="203"/>
    </location>
</feature>
<dbReference type="PANTHER" id="PTHR14738">
    <property type="entry name" value="ZINC FINGER CCCH DOMAIN-CONTAINING PROTEIN 14"/>
    <property type="match status" value="1"/>
</dbReference>
<reference evidence="10" key="1">
    <citation type="journal article" date="2021" name="Nat. Commun.">
        <title>Genetic determinants of endophytism in the Arabidopsis root mycobiome.</title>
        <authorList>
            <person name="Mesny F."/>
            <person name="Miyauchi S."/>
            <person name="Thiergart T."/>
            <person name="Pickel B."/>
            <person name="Atanasova L."/>
            <person name="Karlsson M."/>
            <person name="Huettel B."/>
            <person name="Barry K.W."/>
            <person name="Haridas S."/>
            <person name="Chen C."/>
            <person name="Bauer D."/>
            <person name="Andreopoulos W."/>
            <person name="Pangilinan J."/>
            <person name="LaButti K."/>
            <person name="Riley R."/>
            <person name="Lipzen A."/>
            <person name="Clum A."/>
            <person name="Drula E."/>
            <person name="Henrissat B."/>
            <person name="Kohler A."/>
            <person name="Grigoriev I.V."/>
            <person name="Martin F.M."/>
            <person name="Hacquard S."/>
        </authorList>
    </citation>
    <scope>NUCLEOTIDE SEQUENCE</scope>
    <source>
        <strain evidence="10">MPI-CAGE-CH-0243</strain>
    </source>
</reference>
<dbReference type="InterPro" id="IPR055046">
    <property type="entry name" value="Nab2-like_Znf-CCCH"/>
</dbReference>
<evidence type="ECO:0000256" key="5">
    <source>
        <dbReference type="ARBA" id="ARBA00022771"/>
    </source>
</evidence>
<dbReference type="GO" id="GO:0043488">
    <property type="term" value="P:regulation of mRNA stability"/>
    <property type="evidence" value="ECO:0007669"/>
    <property type="project" value="InterPro"/>
</dbReference>
<gene>
    <name evidence="10" type="ORF">B0J11DRAFT_535192</name>
</gene>
<organism evidence="10 11">
    <name type="scientific">Dendryphion nanum</name>
    <dbReference type="NCBI Taxonomy" id="256645"/>
    <lineage>
        <taxon>Eukaryota</taxon>
        <taxon>Fungi</taxon>
        <taxon>Dikarya</taxon>
        <taxon>Ascomycota</taxon>
        <taxon>Pezizomycotina</taxon>
        <taxon>Dothideomycetes</taxon>
        <taxon>Pleosporomycetidae</taxon>
        <taxon>Pleosporales</taxon>
        <taxon>Torulaceae</taxon>
        <taxon>Dendryphion</taxon>
    </lineage>
</organism>
<dbReference type="Pfam" id="PF22683">
    <property type="entry name" value="Nab2-like_zf-CCCH"/>
    <property type="match status" value="1"/>
</dbReference>
<feature type="domain" description="Nab2-like CCCH zinc finger" evidence="9">
    <location>
        <begin position="465"/>
        <end position="484"/>
    </location>
</feature>
<evidence type="ECO:0000256" key="8">
    <source>
        <dbReference type="SAM" id="MobiDB-lite"/>
    </source>
</evidence>
<feature type="region of interest" description="Disordered" evidence="8">
    <location>
        <begin position="96"/>
        <end position="162"/>
    </location>
</feature>
<evidence type="ECO:0000313" key="11">
    <source>
        <dbReference type="Proteomes" id="UP000700596"/>
    </source>
</evidence>
<evidence type="ECO:0000256" key="7">
    <source>
        <dbReference type="ARBA" id="ARBA00023242"/>
    </source>
</evidence>
<comment type="similarity">
    <text evidence="2">Belongs to the ZC3H14 family.</text>
</comment>
<dbReference type="PANTHER" id="PTHR14738:SF29">
    <property type="entry name" value="ZINC FINGER CCCH DOMAIN-CONTAINING PROTEIN 14"/>
    <property type="match status" value="1"/>
</dbReference>
<dbReference type="GO" id="GO:0008270">
    <property type="term" value="F:zinc ion binding"/>
    <property type="evidence" value="ECO:0007669"/>
    <property type="project" value="UniProtKB-KW"/>
</dbReference>
<comment type="caution">
    <text evidence="10">The sequence shown here is derived from an EMBL/GenBank/DDBJ whole genome shotgun (WGS) entry which is preliminary data.</text>
</comment>
<keyword evidence="7" id="KW-0539">Nucleus</keyword>
<feature type="region of interest" description="Disordered" evidence="8">
    <location>
        <begin position="279"/>
        <end position="352"/>
    </location>
</feature>
<evidence type="ECO:0000256" key="3">
    <source>
        <dbReference type="ARBA" id="ARBA00022723"/>
    </source>
</evidence>
<dbReference type="EMBL" id="JAGMWT010000012">
    <property type="protein sequence ID" value="KAH7118756.1"/>
    <property type="molecule type" value="Genomic_DNA"/>
</dbReference>
<keyword evidence="11" id="KW-1185">Reference proteome</keyword>
<dbReference type="Pfam" id="PF14608">
    <property type="entry name" value="zf-CCCH_2"/>
    <property type="match status" value="4"/>
</dbReference>
<dbReference type="FunFam" id="4.10.1000.40:FF:000002">
    <property type="entry name" value="Nuclear polyadenylated RNA-binding protein Nab2"/>
    <property type="match status" value="1"/>
</dbReference>
<sequence>MAVDFSTGTPFASALQSVVQPKLYEYGWTAGDAEDSTIFEYILLMLGNNKNESQIASELSNDLLDLGPENPETQQFAHWLFEQIDHIRRQLDPNFSGDAAAEQSDNHMDGTSNPTASMQDDEMDGVADSGSNTIPTGPKAMRNNNNGASRPARGNGRMLNNLNKQMDRDDSALHRVRGAQGAGRINSHSRDPPKGPRGQNVGRGLAAMANGRGMGNVGMNTGNGNISGGMGMNNMGMPGMPMPPMGQNGMPGMLNPQQQMALMQMYEQQAQMMQQLFSGSSPTPFVNPNFQQNGRGKGRPLSERIERPRHGNKPSLPASNRFPKKESQDETMTDGAASTDNPDVSAMETDGGRTDPFSTMCKFNLRCGKPDCPFVHQSPAAPEGTPVDMGDTCTYGAACKNKKCVGKHPSPAQRQQYQSEQECAFYPNCRDQANCPYKHPNMPPCRNGADCTTPGCKFWHNTVMCKFNPCTNFRCPYKHVEGQKKTFKDKVWVAPKNGEEESKEHVSERKFVDEFEEEELILPGKSNEDVEIAT</sequence>
<evidence type="ECO:0000313" key="10">
    <source>
        <dbReference type="EMBL" id="KAH7118756.1"/>
    </source>
</evidence>
<keyword evidence="6" id="KW-0862">Zinc</keyword>
<evidence type="ECO:0000256" key="6">
    <source>
        <dbReference type="ARBA" id="ARBA00022833"/>
    </source>
</evidence>
<name>A0A9P9IFG6_9PLEO</name>
<keyword evidence="3" id="KW-0479">Metal-binding</keyword>
<keyword evidence="4" id="KW-0677">Repeat</keyword>
<dbReference type="Gene3D" id="4.10.1000.40">
    <property type="match status" value="1"/>
</dbReference>
<feature type="compositionally biased region" description="Polar residues" evidence="8">
    <location>
        <begin position="109"/>
        <end position="118"/>
    </location>
</feature>
<dbReference type="GO" id="GO:0005737">
    <property type="term" value="C:cytoplasm"/>
    <property type="evidence" value="ECO:0007669"/>
    <property type="project" value="TreeGrafter"/>
</dbReference>
<comment type="subcellular location">
    <subcellularLocation>
        <location evidence="1">Nucleus</location>
    </subcellularLocation>
</comment>
<keyword evidence="5" id="KW-0863">Zinc-finger</keyword>
<dbReference type="Gene3D" id="4.10.1000.30">
    <property type="match status" value="1"/>
</dbReference>
<evidence type="ECO:0000256" key="1">
    <source>
        <dbReference type="ARBA" id="ARBA00004123"/>
    </source>
</evidence>
<proteinExistence type="inferred from homology"/>
<dbReference type="InterPro" id="IPR040366">
    <property type="entry name" value="Nab2/ZC3H14"/>
</dbReference>